<feature type="transmembrane region" description="Helical" evidence="9">
    <location>
        <begin position="562"/>
        <end position="583"/>
    </location>
</feature>
<dbReference type="PANTHER" id="PTHR11629:SF63">
    <property type="entry name" value="V-TYPE PROTON ATPASE SUBUNIT A"/>
    <property type="match status" value="1"/>
</dbReference>
<dbReference type="GO" id="GO:0016471">
    <property type="term" value="C:vacuolar proton-transporting V-type ATPase complex"/>
    <property type="evidence" value="ECO:0007669"/>
    <property type="project" value="TreeGrafter"/>
</dbReference>
<feature type="coiled-coil region" evidence="8">
    <location>
        <begin position="81"/>
        <end position="136"/>
    </location>
</feature>
<evidence type="ECO:0000256" key="7">
    <source>
        <dbReference type="ARBA" id="ARBA00023136"/>
    </source>
</evidence>
<evidence type="ECO:0000313" key="10">
    <source>
        <dbReference type="EMBL" id="SEN46943.1"/>
    </source>
</evidence>
<feature type="transmembrane region" description="Helical" evidence="9">
    <location>
        <begin position="445"/>
        <end position="466"/>
    </location>
</feature>
<dbReference type="PANTHER" id="PTHR11629">
    <property type="entry name" value="VACUOLAR PROTON ATPASES"/>
    <property type="match status" value="1"/>
</dbReference>
<feature type="transmembrane region" description="Helical" evidence="9">
    <location>
        <begin position="417"/>
        <end position="439"/>
    </location>
</feature>
<evidence type="ECO:0000256" key="8">
    <source>
        <dbReference type="SAM" id="Coils"/>
    </source>
</evidence>
<reference evidence="10 11" key="1">
    <citation type="submission" date="2016-10" db="EMBL/GenBank/DDBJ databases">
        <authorList>
            <person name="de Groot N.N."/>
        </authorList>
    </citation>
    <scope>NUCLEOTIDE SEQUENCE [LARGE SCALE GENOMIC DNA]</scope>
    <source>
        <strain evidence="10 11">CGMCC 1.10434</strain>
    </source>
</reference>
<evidence type="ECO:0000256" key="4">
    <source>
        <dbReference type="ARBA" id="ARBA00022692"/>
    </source>
</evidence>
<evidence type="ECO:0000256" key="2">
    <source>
        <dbReference type="ARBA" id="ARBA00009904"/>
    </source>
</evidence>
<sequence length="653" mass="74197">MAIAKMKKLTLISFHELKDQLLQSVQALQNFEVVDLQTINIDNYDFSVNDVDNLDHHIKKLGTTINQVQSALSFLESYLPKESLVNKLRASKEELSLEELEVEIRKFSPKDLTKQLLDMQLKLDQIAETRNELDEEEVFWSRWRNLEFSMGDLQKMQYIVGSIGTVPQHVQNKYINYLKSSADLYVNEIYQTSDEHGILIVYDKRDTNLKSMLASHHFVDLTERFSVNPKDRLKAIQEQITKLKKEKSDLQSKLKKMKDQEWQLKLTEEYLYAKLQREKSKKLIIDENHLFVMEGWLEEDNISSFRNNFQQLLPETDYALVVEDIAESDLDNVPIVLKNNDLIAPFEGITAMYSLPKYNEIDPTPFLAPFYLVFFGMMAADLGYGLLLWLATFIAIKAFNFEKDMRRNMKFFHLLSYPTMIWGLIYGSFFGAELPFVLLSTTNDVITILILSVVLGVIQVFFGLSINTFLKLKQSDKYGAVADGLGWIGIFVGIIILLLGNMILTNEIISTIGAIIAILSAVSILLASMLGAENKGVGLGVGFYNLYGITGYIGDIVSYTRLMALGVSSGSIALAFNMIIGFFPTWGRFTIGTILFVALHAVNLGLAFLGSYVHGARLIFVEFFGKFYEGGGKALNPLRTLEKYIQLKKQKEL</sequence>
<accession>A0A1H8GSG8</accession>
<feature type="transmembrane region" description="Helical" evidence="9">
    <location>
        <begin position="508"/>
        <end position="527"/>
    </location>
</feature>
<keyword evidence="4 9" id="KW-0812">Transmembrane</keyword>
<organism evidence="10 11">
    <name type="scientific">Amphibacillus marinus</name>
    <dbReference type="NCBI Taxonomy" id="872970"/>
    <lineage>
        <taxon>Bacteria</taxon>
        <taxon>Bacillati</taxon>
        <taxon>Bacillota</taxon>
        <taxon>Bacilli</taxon>
        <taxon>Bacillales</taxon>
        <taxon>Bacillaceae</taxon>
        <taxon>Amphibacillus</taxon>
    </lineage>
</organism>
<evidence type="ECO:0000313" key="11">
    <source>
        <dbReference type="Proteomes" id="UP000199300"/>
    </source>
</evidence>
<protein>
    <submittedName>
        <fullName evidence="10">V/A-type H+-transporting ATPase subunit I</fullName>
    </submittedName>
</protein>
<evidence type="ECO:0000256" key="9">
    <source>
        <dbReference type="SAM" id="Phobius"/>
    </source>
</evidence>
<dbReference type="EMBL" id="FODJ01000001">
    <property type="protein sequence ID" value="SEN46943.1"/>
    <property type="molecule type" value="Genomic_DNA"/>
</dbReference>
<gene>
    <name evidence="10" type="ORF">SAMN04488134_101158</name>
</gene>
<proteinExistence type="inferred from homology"/>
<dbReference type="GO" id="GO:0046961">
    <property type="term" value="F:proton-transporting ATPase activity, rotational mechanism"/>
    <property type="evidence" value="ECO:0007669"/>
    <property type="project" value="InterPro"/>
</dbReference>
<dbReference type="STRING" id="872970.SAMN04488134_101158"/>
<feature type="transmembrane region" description="Helical" evidence="9">
    <location>
        <begin position="589"/>
        <end position="609"/>
    </location>
</feature>
<comment type="subcellular location">
    <subcellularLocation>
        <location evidence="1">Membrane</location>
        <topology evidence="1">Multi-pass membrane protein</topology>
    </subcellularLocation>
</comment>
<feature type="transmembrane region" description="Helical" evidence="9">
    <location>
        <begin position="478"/>
        <end position="502"/>
    </location>
</feature>
<keyword evidence="3" id="KW-0813">Transport</keyword>
<dbReference type="InterPro" id="IPR002490">
    <property type="entry name" value="V-ATPase_116kDa_su"/>
</dbReference>
<dbReference type="GO" id="GO:0033179">
    <property type="term" value="C:proton-transporting V-type ATPase, V0 domain"/>
    <property type="evidence" value="ECO:0007669"/>
    <property type="project" value="InterPro"/>
</dbReference>
<evidence type="ECO:0000256" key="6">
    <source>
        <dbReference type="ARBA" id="ARBA00023065"/>
    </source>
</evidence>
<feature type="transmembrane region" description="Helical" evidence="9">
    <location>
        <begin position="370"/>
        <end position="396"/>
    </location>
</feature>
<keyword evidence="5 9" id="KW-1133">Transmembrane helix</keyword>
<evidence type="ECO:0000256" key="3">
    <source>
        <dbReference type="ARBA" id="ARBA00022448"/>
    </source>
</evidence>
<dbReference type="AlphaFoldDB" id="A0A1H8GSG8"/>
<keyword evidence="8" id="KW-0175">Coiled coil</keyword>
<name>A0A1H8GSG8_9BACI</name>
<dbReference type="Proteomes" id="UP000199300">
    <property type="component" value="Unassembled WGS sequence"/>
</dbReference>
<dbReference type="GO" id="GO:0051117">
    <property type="term" value="F:ATPase binding"/>
    <property type="evidence" value="ECO:0007669"/>
    <property type="project" value="TreeGrafter"/>
</dbReference>
<evidence type="ECO:0000256" key="5">
    <source>
        <dbReference type="ARBA" id="ARBA00022989"/>
    </source>
</evidence>
<keyword evidence="6" id="KW-0406">Ion transport</keyword>
<feature type="coiled-coil region" evidence="8">
    <location>
        <begin position="233"/>
        <end position="260"/>
    </location>
</feature>
<comment type="similarity">
    <text evidence="2">Belongs to the V-ATPase 116 kDa subunit family.</text>
</comment>
<keyword evidence="7 9" id="KW-0472">Membrane</keyword>
<dbReference type="RefSeq" id="WP_091493657.1">
    <property type="nucleotide sequence ID" value="NZ_FODJ01000001.1"/>
</dbReference>
<dbReference type="Pfam" id="PF01496">
    <property type="entry name" value="V_ATPase_I"/>
    <property type="match status" value="1"/>
</dbReference>
<evidence type="ECO:0000256" key="1">
    <source>
        <dbReference type="ARBA" id="ARBA00004141"/>
    </source>
</evidence>
<dbReference type="GO" id="GO:0007035">
    <property type="term" value="P:vacuolar acidification"/>
    <property type="evidence" value="ECO:0007669"/>
    <property type="project" value="TreeGrafter"/>
</dbReference>
<keyword evidence="11" id="KW-1185">Reference proteome</keyword>
<dbReference type="OrthoDB" id="9803814at2"/>